<evidence type="ECO:0000256" key="8">
    <source>
        <dbReference type="ARBA" id="ARBA00023136"/>
    </source>
</evidence>
<dbReference type="GO" id="GO:0005743">
    <property type="term" value="C:mitochondrial inner membrane"/>
    <property type="evidence" value="ECO:0007669"/>
    <property type="project" value="UniProtKB-SubCell"/>
</dbReference>
<sequence length="249" mass="28543">MLSKVGYSVIAARSVTAIRMAGTAAAAKPAAPAAKPTASAKPAAPPPRPGPPKLTESPMDYPKEIEHNGQTVHPILSRFAVPPVPEKEPRINPDIKRLQPTPSYEKHRVVSIFQVDDPIQEGKKKTFPWYVRWKTDPAHREWRNPQTGNWGFSDPYEMMQLKFDRKEDAIRFCKTQGFNYEVEELPPQFPPVFKQYADKIQPPAVLSKMRALGPKKARSIWAYEQPWNAHWINRYHNDYAEEKWDASRF</sequence>
<evidence type="ECO:0000256" key="9">
    <source>
        <dbReference type="RuleBase" id="RU367010"/>
    </source>
</evidence>
<dbReference type="GO" id="GO:0022900">
    <property type="term" value="P:electron transport chain"/>
    <property type="evidence" value="ECO:0007669"/>
    <property type="project" value="InterPro"/>
</dbReference>
<dbReference type="Gene3D" id="3.30.160.190">
    <property type="entry name" value="atu1810 like domain"/>
    <property type="match status" value="1"/>
</dbReference>
<dbReference type="InterPro" id="IPR038532">
    <property type="entry name" value="NDUFS4-like_sf"/>
</dbReference>
<dbReference type="AlphaFoldDB" id="A0A196SDI5"/>
<comment type="similarity">
    <text evidence="1 9">Belongs to the complex I NDUFS4 subunit family.</text>
</comment>
<dbReference type="EMBL" id="LXWW01000255">
    <property type="protein sequence ID" value="OAO14371.1"/>
    <property type="molecule type" value="Genomic_DNA"/>
</dbReference>
<accession>A0A196SDI5</accession>
<keyword evidence="2 9" id="KW-0813">Transport</keyword>
<keyword evidence="6 9" id="KW-0249">Electron transport</keyword>
<gene>
    <name evidence="11" type="ORF">AV274_3961</name>
</gene>
<evidence type="ECO:0000313" key="11">
    <source>
        <dbReference type="EMBL" id="OAO14371.1"/>
    </source>
</evidence>
<proteinExistence type="inferred from homology"/>
<feature type="region of interest" description="Disordered" evidence="10">
    <location>
        <begin position="23"/>
        <end position="60"/>
    </location>
</feature>
<dbReference type="InterPro" id="IPR006885">
    <property type="entry name" value="NADH_UbQ_FeS_4_mit-like"/>
</dbReference>
<keyword evidence="8 9" id="KW-0472">Membrane</keyword>
<comment type="function">
    <text evidence="9">Accessory subunit of the mitochondrial membrane respiratory chain NADH dehydrogenase (Complex I), that is believed not to be involved in catalysis. Complex I functions in the transfer of electrons from NADH to the respiratory chain. The immediate electron acceptor for the enzyme is believed to be ubiquinone.</text>
</comment>
<comment type="caution">
    <text evidence="11">The sequence shown here is derived from an EMBL/GenBank/DDBJ whole genome shotgun (WGS) entry which is preliminary data.</text>
</comment>
<organism evidence="11 12">
    <name type="scientific">Blastocystis sp. subtype 1 (strain ATCC 50177 / NandII)</name>
    <dbReference type="NCBI Taxonomy" id="478820"/>
    <lineage>
        <taxon>Eukaryota</taxon>
        <taxon>Sar</taxon>
        <taxon>Stramenopiles</taxon>
        <taxon>Bigyra</taxon>
        <taxon>Opalozoa</taxon>
        <taxon>Opalinata</taxon>
        <taxon>Blastocystidae</taxon>
        <taxon>Blastocystis</taxon>
    </lineage>
</organism>
<keyword evidence="12" id="KW-1185">Reference proteome</keyword>
<name>A0A196SDI5_BLAHN</name>
<dbReference type="Proteomes" id="UP000078348">
    <property type="component" value="Unassembled WGS sequence"/>
</dbReference>
<keyword evidence="3 9" id="KW-0679">Respiratory chain</keyword>
<keyword evidence="5 9" id="KW-0809">Transit peptide</keyword>
<evidence type="ECO:0000256" key="6">
    <source>
        <dbReference type="ARBA" id="ARBA00022982"/>
    </source>
</evidence>
<feature type="compositionally biased region" description="Low complexity" evidence="10">
    <location>
        <begin position="23"/>
        <end position="42"/>
    </location>
</feature>
<evidence type="ECO:0000256" key="5">
    <source>
        <dbReference type="ARBA" id="ARBA00022946"/>
    </source>
</evidence>
<evidence type="ECO:0000256" key="4">
    <source>
        <dbReference type="ARBA" id="ARBA00022792"/>
    </source>
</evidence>
<keyword evidence="4 9" id="KW-0999">Mitochondrion inner membrane</keyword>
<evidence type="ECO:0000256" key="3">
    <source>
        <dbReference type="ARBA" id="ARBA00022660"/>
    </source>
</evidence>
<evidence type="ECO:0000256" key="1">
    <source>
        <dbReference type="ARBA" id="ARBA00005882"/>
    </source>
</evidence>
<dbReference type="Pfam" id="PF04800">
    <property type="entry name" value="NDUS4"/>
    <property type="match status" value="1"/>
</dbReference>
<evidence type="ECO:0000256" key="2">
    <source>
        <dbReference type="ARBA" id="ARBA00022448"/>
    </source>
</evidence>
<keyword evidence="7 9" id="KW-0496">Mitochondrion</keyword>
<dbReference type="STRING" id="478820.A0A196SDI5"/>
<protein>
    <recommendedName>
        <fullName evidence="9">NADH dehydrogenase [ubiquinone] iron-sulfur protein 4, mitochondrial</fullName>
    </recommendedName>
</protein>
<reference evidence="11 12" key="1">
    <citation type="submission" date="2016-05" db="EMBL/GenBank/DDBJ databases">
        <title>Nuclear genome of Blastocystis sp. subtype 1 NandII.</title>
        <authorList>
            <person name="Gentekaki E."/>
            <person name="Curtis B."/>
            <person name="Stairs C."/>
            <person name="Eme L."/>
            <person name="Herman E."/>
            <person name="Klimes V."/>
            <person name="Arias M.C."/>
            <person name="Elias M."/>
            <person name="Hilliou F."/>
            <person name="Klute M."/>
            <person name="Malik S.-B."/>
            <person name="Pightling A."/>
            <person name="Rachubinski R."/>
            <person name="Salas D."/>
            <person name="Schlacht A."/>
            <person name="Suga H."/>
            <person name="Archibald J."/>
            <person name="Ball S.G."/>
            <person name="Clark G."/>
            <person name="Dacks J."/>
            <person name="Van Der Giezen M."/>
            <person name="Tsaousis A."/>
            <person name="Roger A."/>
        </authorList>
    </citation>
    <scope>NUCLEOTIDE SEQUENCE [LARGE SCALE GENOMIC DNA]</scope>
    <source>
        <strain evidence="12">ATCC 50177 / NandII</strain>
    </source>
</reference>
<comment type="subcellular location">
    <subcellularLocation>
        <location evidence="9">Mitochondrion inner membrane</location>
        <topology evidence="9">Peripheral membrane protein</topology>
        <orientation evidence="9">Matrix side</orientation>
    </subcellularLocation>
</comment>
<evidence type="ECO:0000313" key="12">
    <source>
        <dbReference type="Proteomes" id="UP000078348"/>
    </source>
</evidence>
<evidence type="ECO:0000256" key="10">
    <source>
        <dbReference type="SAM" id="MobiDB-lite"/>
    </source>
</evidence>
<dbReference type="OrthoDB" id="3089at2759"/>
<evidence type="ECO:0000256" key="7">
    <source>
        <dbReference type="ARBA" id="ARBA00023128"/>
    </source>
</evidence>
<feature type="compositionally biased region" description="Pro residues" evidence="10">
    <location>
        <begin position="43"/>
        <end position="52"/>
    </location>
</feature>